<dbReference type="KEGG" id="rhom:FRIFI_1170"/>
<name>A0A2P2BQS4_9FIRM</name>
<comment type="similarity">
    <text evidence="1">Belongs to the DnaA family.</text>
</comment>
<dbReference type="CDD" id="cd00009">
    <property type="entry name" value="AAA"/>
    <property type="match status" value="1"/>
</dbReference>
<dbReference type="AlphaFoldDB" id="A0A2P2BQS4"/>
<dbReference type="Pfam" id="PF00308">
    <property type="entry name" value="Bac_DnaA"/>
    <property type="match status" value="1"/>
</dbReference>
<dbReference type="PANTHER" id="PTHR30050">
    <property type="entry name" value="CHROMOSOMAL REPLICATION INITIATOR PROTEIN DNAA"/>
    <property type="match status" value="1"/>
</dbReference>
<gene>
    <name evidence="3" type="ORF">FRIFI_1170</name>
</gene>
<dbReference type="InterPro" id="IPR003593">
    <property type="entry name" value="AAA+_ATPase"/>
</dbReference>
<dbReference type="Proteomes" id="UP000245695">
    <property type="component" value="Chromosome 1"/>
</dbReference>
<dbReference type="SUPFAM" id="SSF52540">
    <property type="entry name" value="P-loop containing nucleoside triphosphate hydrolases"/>
    <property type="match status" value="1"/>
</dbReference>
<dbReference type="PRINTS" id="PR00051">
    <property type="entry name" value="DNAA"/>
</dbReference>
<evidence type="ECO:0000313" key="4">
    <source>
        <dbReference type="Proteomes" id="UP000245695"/>
    </source>
</evidence>
<keyword evidence="1" id="KW-0235">DNA replication</keyword>
<dbReference type="GO" id="GO:0005524">
    <property type="term" value="F:ATP binding"/>
    <property type="evidence" value="ECO:0007669"/>
    <property type="project" value="UniProtKB-KW"/>
</dbReference>
<sequence>MEGLEAKVSEYRCNKCRDMTFIIDEGVAIPCACRQVRIAEDILIKSGISEEFRNKKFSNFVYDIEKQIIYAYKKACNYSRNFKDIEKDRYNSIMFMGQVGCGKTHLSLAIANELMDDGVGVVYMSYREVVTKLKQNIMDEAYYNRVMNRYKNARVLLIDDLFKGRISDSDVNIIFEIVNHRYFNNLPLIVSSEKSVEELIGIDEAIGSRLIEMSKNYLVKIIGKKLNFRIYGK</sequence>
<evidence type="ECO:0000256" key="1">
    <source>
        <dbReference type="RuleBase" id="RU004227"/>
    </source>
</evidence>
<dbReference type="InterPro" id="IPR027417">
    <property type="entry name" value="P-loop_NTPase"/>
</dbReference>
<keyword evidence="3" id="KW-0067">ATP-binding</keyword>
<dbReference type="RefSeq" id="WP_242977284.1">
    <property type="nucleotide sequence ID" value="NZ_LN650648.1"/>
</dbReference>
<dbReference type="SMART" id="SM00382">
    <property type="entry name" value="AAA"/>
    <property type="match status" value="1"/>
</dbReference>
<dbReference type="Gene3D" id="3.40.50.300">
    <property type="entry name" value="P-loop containing nucleotide triphosphate hydrolases"/>
    <property type="match status" value="1"/>
</dbReference>
<keyword evidence="4" id="KW-1185">Reference proteome</keyword>
<dbReference type="InterPro" id="IPR020591">
    <property type="entry name" value="Chromosome_initiator_DnaA-like"/>
</dbReference>
<feature type="domain" description="AAA+ ATPase" evidence="2">
    <location>
        <begin position="89"/>
        <end position="218"/>
    </location>
</feature>
<accession>A0A2P2BQS4</accession>
<evidence type="ECO:0000259" key="2">
    <source>
        <dbReference type="SMART" id="SM00382"/>
    </source>
</evidence>
<dbReference type="EMBL" id="LN650648">
    <property type="protein sequence ID" value="CEI72709.1"/>
    <property type="molecule type" value="Genomic_DNA"/>
</dbReference>
<protein>
    <submittedName>
        <fullName evidence="3">IstB domain protein ATP-binding protein</fullName>
    </submittedName>
</protein>
<proteinExistence type="inferred from homology"/>
<dbReference type="GO" id="GO:0006260">
    <property type="term" value="P:DNA replication"/>
    <property type="evidence" value="ECO:0007669"/>
    <property type="project" value="UniProtKB-KW"/>
</dbReference>
<organism evidence="3 4">
    <name type="scientific">Romboutsia hominis</name>
    <dbReference type="NCBI Taxonomy" id="1507512"/>
    <lineage>
        <taxon>Bacteria</taxon>
        <taxon>Bacillati</taxon>
        <taxon>Bacillota</taxon>
        <taxon>Clostridia</taxon>
        <taxon>Peptostreptococcales</taxon>
        <taxon>Peptostreptococcaceae</taxon>
        <taxon>Romboutsia</taxon>
    </lineage>
</organism>
<dbReference type="InterPro" id="IPR013317">
    <property type="entry name" value="DnaA_dom"/>
</dbReference>
<dbReference type="PANTHER" id="PTHR30050:SF10">
    <property type="entry name" value="PHAGE-LIKE ELEMENT PBSX PROTEIN XKDC"/>
    <property type="match status" value="1"/>
</dbReference>
<reference evidence="3 4" key="1">
    <citation type="submission" date="2014-09" db="EMBL/GenBank/DDBJ databases">
        <authorList>
            <person name="Hornung B.V."/>
        </authorList>
    </citation>
    <scope>NUCLEOTIDE SEQUENCE [LARGE SCALE GENOMIC DNA]</scope>
    <source>
        <strain evidence="3 4">FRIFI</strain>
    </source>
</reference>
<keyword evidence="3" id="KW-0547">Nucleotide-binding</keyword>
<evidence type="ECO:0000313" key="3">
    <source>
        <dbReference type="EMBL" id="CEI72709.1"/>
    </source>
</evidence>